<dbReference type="RefSeq" id="WP_344731544.1">
    <property type="nucleotide sequence ID" value="NZ_BAAAZH010000003.1"/>
</dbReference>
<dbReference type="Pfam" id="PF14907">
    <property type="entry name" value="NTP_transf_5"/>
    <property type="match status" value="1"/>
</dbReference>
<accession>A0ABP7XB35</accession>
<name>A0ABP7XB35_9ACTN</name>
<evidence type="ECO:0008006" key="3">
    <source>
        <dbReference type="Google" id="ProtNLM"/>
    </source>
</evidence>
<reference evidence="2" key="1">
    <citation type="journal article" date="2019" name="Int. J. Syst. Evol. Microbiol.">
        <title>The Global Catalogue of Microorganisms (GCM) 10K type strain sequencing project: providing services to taxonomists for standard genome sequencing and annotation.</title>
        <authorList>
            <consortium name="The Broad Institute Genomics Platform"/>
            <consortium name="The Broad Institute Genome Sequencing Center for Infectious Disease"/>
            <person name="Wu L."/>
            <person name="Ma J."/>
        </authorList>
    </citation>
    <scope>NUCLEOTIDE SEQUENCE [LARGE SCALE GENOMIC DNA]</scope>
    <source>
        <strain evidence="2">JCM 16703</strain>
    </source>
</reference>
<dbReference type="InterPro" id="IPR039498">
    <property type="entry name" value="NTP_transf_5"/>
</dbReference>
<keyword evidence="2" id="KW-1185">Reference proteome</keyword>
<gene>
    <name evidence="1" type="ORF">GCM10022215_04160</name>
</gene>
<comment type="caution">
    <text evidence="1">The sequence shown here is derived from an EMBL/GenBank/DDBJ whole genome shotgun (WGS) entry which is preliminary data.</text>
</comment>
<organism evidence="1 2">
    <name type="scientific">Nocardioides fonticola</name>
    <dbReference type="NCBI Taxonomy" id="450363"/>
    <lineage>
        <taxon>Bacteria</taxon>
        <taxon>Bacillati</taxon>
        <taxon>Actinomycetota</taxon>
        <taxon>Actinomycetes</taxon>
        <taxon>Propionibacteriales</taxon>
        <taxon>Nocardioidaceae</taxon>
        <taxon>Nocardioides</taxon>
    </lineage>
</organism>
<dbReference type="EMBL" id="BAAAZH010000003">
    <property type="protein sequence ID" value="GAA4109658.1"/>
    <property type="molecule type" value="Genomic_DNA"/>
</dbReference>
<dbReference type="Proteomes" id="UP001501495">
    <property type="component" value="Unassembled WGS sequence"/>
</dbReference>
<evidence type="ECO:0000313" key="2">
    <source>
        <dbReference type="Proteomes" id="UP001501495"/>
    </source>
</evidence>
<sequence length="319" mass="35278">MISDDALRLEADEAVELAHVLAFRLASDHGIRAMVIKGPVARHFGLRPAGDTSIDVDIWVDPQRYETYCDLLRSVGWTIGVLHRSASIMAIHSDAFVHPTWPCEIDVHHRFPGFLADPQLVFDTLWERVVEMTVAGDQSLAAPDRISSILIESLHLLRDGPGGQGRLAGLIERVAPLLGERDKVDLAKLAHGVGAAESLEPVFDRLGVVAFVPPDPEPRHVESIADWRLRTTVGDALAVPAIAELSRTPLSRWPRMLWRTVWLTEAEIRERQPGAAPGAWGLFRARLRRLGYGTLALAPALRAVFGVRRQVSRSGRRGR</sequence>
<protein>
    <recommendedName>
        <fullName evidence="3">Nucleotidyltransferase-like protein</fullName>
    </recommendedName>
</protein>
<proteinExistence type="predicted"/>
<evidence type="ECO:0000313" key="1">
    <source>
        <dbReference type="EMBL" id="GAA4109658.1"/>
    </source>
</evidence>